<accession>A0ABY4XAR0</accession>
<evidence type="ECO:0000256" key="1">
    <source>
        <dbReference type="SAM" id="MobiDB-lite"/>
    </source>
</evidence>
<protein>
    <submittedName>
        <fullName evidence="2">Uncharacterized protein</fullName>
    </submittedName>
</protein>
<keyword evidence="3" id="KW-1185">Reference proteome</keyword>
<gene>
    <name evidence="2" type="ORF">LHA26_04715</name>
</gene>
<name>A0ABY4XAR0_9SPHN</name>
<evidence type="ECO:0000313" key="3">
    <source>
        <dbReference type="Proteomes" id="UP001056937"/>
    </source>
</evidence>
<reference evidence="2" key="1">
    <citation type="journal article" date="2022" name="Toxins">
        <title>Genomic Analysis of Sphingopyxis sp. USTB-05 for Biodegrading Cyanobacterial Hepatotoxins.</title>
        <authorList>
            <person name="Liu C."/>
            <person name="Xu Q."/>
            <person name="Zhao Z."/>
            <person name="Zhang H."/>
            <person name="Liu X."/>
            <person name="Yin C."/>
            <person name="Liu Y."/>
            <person name="Yan H."/>
        </authorList>
    </citation>
    <scope>NUCLEOTIDE SEQUENCE</scope>
    <source>
        <strain evidence="2">NBD5</strain>
    </source>
</reference>
<sequence>MDLDALLRHYFGTDDPDAIDGVRLALGRERLTVDFGREADPGRRFALWTLMEVFGIAPLPAEAFPDHPALRRAADDYLDAADRLAEQDEADDADEAGLHGGGGGA</sequence>
<feature type="region of interest" description="Disordered" evidence="1">
    <location>
        <begin position="81"/>
        <end position="105"/>
    </location>
</feature>
<dbReference type="EMBL" id="CP084930">
    <property type="protein sequence ID" value="USI73775.1"/>
    <property type="molecule type" value="Genomic_DNA"/>
</dbReference>
<evidence type="ECO:0000313" key="2">
    <source>
        <dbReference type="EMBL" id="USI73775.1"/>
    </source>
</evidence>
<dbReference type="Proteomes" id="UP001056937">
    <property type="component" value="Chromosome 1"/>
</dbReference>
<dbReference type="RefSeq" id="WP_252167581.1">
    <property type="nucleotide sequence ID" value="NZ_CP084930.1"/>
</dbReference>
<organism evidence="2 3">
    <name type="scientific">Sphingomonas morindae</name>
    <dbReference type="NCBI Taxonomy" id="1541170"/>
    <lineage>
        <taxon>Bacteria</taxon>
        <taxon>Pseudomonadati</taxon>
        <taxon>Pseudomonadota</taxon>
        <taxon>Alphaproteobacteria</taxon>
        <taxon>Sphingomonadales</taxon>
        <taxon>Sphingomonadaceae</taxon>
        <taxon>Sphingomonas</taxon>
    </lineage>
</organism>
<proteinExistence type="predicted"/>